<evidence type="ECO:0000256" key="6">
    <source>
        <dbReference type="ARBA" id="ARBA00023136"/>
    </source>
</evidence>
<sequence>MEPVLAVVIGGLYAAGMYLMVRRSIVKMIFGLALLGNAANLLIFTVGRLTRGRPPHVPADGIVTAVPVADPVPQALILTAIVIGFGVQAFALVLIKRVYQTVGSDDQDEMTLENRGALVNSPEQREGR</sequence>
<name>A0ABN8HLN9_9BACT</name>
<dbReference type="Gene3D" id="1.10.287.3510">
    <property type="match status" value="1"/>
</dbReference>
<evidence type="ECO:0000313" key="8">
    <source>
        <dbReference type="EMBL" id="CAH2030901.1"/>
    </source>
</evidence>
<evidence type="ECO:0000256" key="7">
    <source>
        <dbReference type="SAM" id="Phobius"/>
    </source>
</evidence>
<proteinExistence type="inferred from homology"/>
<dbReference type="InterPro" id="IPR039428">
    <property type="entry name" value="NUOK/Mnh_C1-like"/>
</dbReference>
<keyword evidence="9" id="KW-1185">Reference proteome</keyword>
<gene>
    <name evidence="8" type="primary">mrpC</name>
    <name evidence="8" type="ORF">GEAMG1_1087</name>
</gene>
<feature type="transmembrane region" description="Helical" evidence="7">
    <location>
        <begin position="6"/>
        <end position="21"/>
    </location>
</feature>
<evidence type="ECO:0000256" key="5">
    <source>
        <dbReference type="ARBA" id="ARBA00022989"/>
    </source>
</evidence>
<reference evidence="8 9" key="1">
    <citation type="submission" date="2022-03" db="EMBL/GenBank/DDBJ databases">
        <authorList>
            <person name="Koch H."/>
        </authorList>
    </citation>
    <scope>NUCLEOTIDE SEQUENCE [LARGE SCALE GENOMIC DNA]</scope>
    <source>
        <strain evidence="8 9">G1</strain>
    </source>
</reference>
<feature type="transmembrane region" description="Helical" evidence="7">
    <location>
        <begin position="75"/>
        <end position="95"/>
    </location>
</feature>
<accession>A0ABN8HLN9</accession>
<evidence type="ECO:0000313" key="9">
    <source>
        <dbReference type="Proteomes" id="UP001295463"/>
    </source>
</evidence>
<dbReference type="Pfam" id="PF00420">
    <property type="entry name" value="Oxidored_q2"/>
    <property type="match status" value="1"/>
</dbReference>
<keyword evidence="4 7" id="KW-0812">Transmembrane</keyword>
<evidence type="ECO:0000256" key="1">
    <source>
        <dbReference type="ARBA" id="ARBA00004651"/>
    </source>
</evidence>
<evidence type="ECO:0000256" key="3">
    <source>
        <dbReference type="ARBA" id="ARBA00022475"/>
    </source>
</evidence>
<keyword evidence="3" id="KW-1003">Cell membrane</keyword>
<dbReference type="PANTHER" id="PTHR34583">
    <property type="entry name" value="ANTIPORTER SUBUNIT MNHC2-RELATED"/>
    <property type="match status" value="1"/>
</dbReference>
<dbReference type="Proteomes" id="UP001295463">
    <property type="component" value="Chromosome"/>
</dbReference>
<feature type="transmembrane region" description="Helical" evidence="7">
    <location>
        <begin position="28"/>
        <end position="47"/>
    </location>
</feature>
<evidence type="ECO:0000256" key="2">
    <source>
        <dbReference type="ARBA" id="ARBA00010388"/>
    </source>
</evidence>
<keyword evidence="6 7" id="KW-0472">Membrane</keyword>
<keyword evidence="5 7" id="KW-1133">Transmembrane helix</keyword>
<evidence type="ECO:0000256" key="4">
    <source>
        <dbReference type="ARBA" id="ARBA00022692"/>
    </source>
</evidence>
<dbReference type="InterPro" id="IPR050601">
    <property type="entry name" value="CPA3_antiporter_subunitC"/>
</dbReference>
<dbReference type="PANTHER" id="PTHR34583:SF2">
    <property type="entry name" value="ANTIPORTER SUBUNIT MNHC2-RELATED"/>
    <property type="match status" value="1"/>
</dbReference>
<protein>
    <submittedName>
        <fullName evidence="8">Na(+)/H(+) antiporter subunit C</fullName>
    </submittedName>
</protein>
<dbReference type="NCBIfam" id="NF009302">
    <property type="entry name" value="PRK12659.1"/>
    <property type="match status" value="1"/>
</dbReference>
<comment type="similarity">
    <text evidence="2">Belongs to the CPA3 antiporters (TC 2.A.63) subunit C family.</text>
</comment>
<dbReference type="RefSeq" id="WP_305731768.1">
    <property type="nucleotide sequence ID" value="NZ_OW150024.1"/>
</dbReference>
<comment type="subcellular location">
    <subcellularLocation>
        <location evidence="1">Cell membrane</location>
        <topology evidence="1">Multi-pass membrane protein</topology>
    </subcellularLocation>
</comment>
<organism evidence="8 9">
    <name type="scientific">Trichlorobacter ammonificans</name>
    <dbReference type="NCBI Taxonomy" id="2916410"/>
    <lineage>
        <taxon>Bacteria</taxon>
        <taxon>Pseudomonadati</taxon>
        <taxon>Thermodesulfobacteriota</taxon>
        <taxon>Desulfuromonadia</taxon>
        <taxon>Geobacterales</taxon>
        <taxon>Geobacteraceae</taxon>
        <taxon>Trichlorobacter</taxon>
    </lineage>
</organism>
<dbReference type="EMBL" id="OW150024">
    <property type="protein sequence ID" value="CAH2030901.1"/>
    <property type="molecule type" value="Genomic_DNA"/>
</dbReference>